<evidence type="ECO:0000313" key="3">
    <source>
        <dbReference type="EMBL" id="MFC5223984.1"/>
    </source>
</evidence>
<reference evidence="4" key="1">
    <citation type="journal article" date="2019" name="Int. J. Syst. Evol. Microbiol.">
        <title>The Global Catalogue of Microorganisms (GCM) 10K type strain sequencing project: providing services to taxonomists for standard genome sequencing and annotation.</title>
        <authorList>
            <consortium name="The Broad Institute Genomics Platform"/>
            <consortium name="The Broad Institute Genome Sequencing Center for Infectious Disease"/>
            <person name="Wu L."/>
            <person name="Ma J."/>
        </authorList>
    </citation>
    <scope>NUCLEOTIDE SEQUENCE [LARGE SCALE GENOMIC DNA]</scope>
    <source>
        <strain evidence="4">CCM 8479</strain>
    </source>
</reference>
<accession>A0ABW0D139</accession>
<feature type="compositionally biased region" description="Low complexity" evidence="1">
    <location>
        <begin position="190"/>
        <end position="199"/>
    </location>
</feature>
<dbReference type="Gene3D" id="1.10.260.40">
    <property type="entry name" value="lambda repressor-like DNA-binding domains"/>
    <property type="match status" value="1"/>
</dbReference>
<gene>
    <name evidence="3" type="ORF">ACFPN6_05080</name>
</gene>
<dbReference type="Proteomes" id="UP001596156">
    <property type="component" value="Unassembled WGS sequence"/>
</dbReference>
<comment type="caution">
    <text evidence="3">The sequence shown here is derived from an EMBL/GenBank/DDBJ whole genome shotgun (WGS) entry which is preliminary data.</text>
</comment>
<feature type="compositionally biased region" description="Low complexity" evidence="1">
    <location>
        <begin position="88"/>
        <end position="137"/>
    </location>
</feature>
<dbReference type="InterPro" id="IPR036366">
    <property type="entry name" value="PGBDSf"/>
</dbReference>
<dbReference type="CDD" id="cd00093">
    <property type="entry name" value="HTH_XRE"/>
    <property type="match status" value="1"/>
</dbReference>
<feature type="domain" description="HTH cro/C1-type" evidence="2">
    <location>
        <begin position="22"/>
        <end position="76"/>
    </location>
</feature>
<evidence type="ECO:0000259" key="2">
    <source>
        <dbReference type="PROSITE" id="PS50943"/>
    </source>
</evidence>
<dbReference type="SUPFAM" id="SSF47090">
    <property type="entry name" value="PGBD-like"/>
    <property type="match status" value="1"/>
</dbReference>
<proteinExistence type="predicted"/>
<name>A0ABW0D139_STRFI</name>
<dbReference type="Gene3D" id="1.10.101.10">
    <property type="entry name" value="PGBD-like superfamily/PGBD"/>
    <property type="match status" value="1"/>
</dbReference>
<protein>
    <submittedName>
        <fullName evidence="3">Peptidoglycan-binding protein</fullName>
    </submittedName>
</protein>
<keyword evidence="4" id="KW-1185">Reference proteome</keyword>
<dbReference type="EMBL" id="JBHSKL010000004">
    <property type="protein sequence ID" value="MFC5223984.1"/>
    <property type="molecule type" value="Genomic_DNA"/>
</dbReference>
<organism evidence="3 4">
    <name type="scientific">Streptomyces fimbriatus</name>
    <dbReference type="NCBI Taxonomy" id="68197"/>
    <lineage>
        <taxon>Bacteria</taxon>
        <taxon>Bacillati</taxon>
        <taxon>Actinomycetota</taxon>
        <taxon>Actinomycetes</taxon>
        <taxon>Kitasatosporales</taxon>
        <taxon>Streptomycetaceae</taxon>
        <taxon>Streptomyces</taxon>
    </lineage>
</organism>
<evidence type="ECO:0000313" key="4">
    <source>
        <dbReference type="Proteomes" id="UP001596156"/>
    </source>
</evidence>
<dbReference type="Pfam" id="PF01471">
    <property type="entry name" value="PG_binding_1"/>
    <property type="match status" value="1"/>
</dbReference>
<dbReference type="InterPro" id="IPR010982">
    <property type="entry name" value="Lambda_DNA-bd_dom_sf"/>
</dbReference>
<dbReference type="InterPro" id="IPR002477">
    <property type="entry name" value="Peptidoglycan-bd-like"/>
</dbReference>
<dbReference type="SMART" id="SM00530">
    <property type="entry name" value="HTH_XRE"/>
    <property type="match status" value="1"/>
</dbReference>
<dbReference type="RefSeq" id="WP_344645062.1">
    <property type="nucleotide sequence ID" value="NZ_BAAASS010000012.1"/>
</dbReference>
<feature type="region of interest" description="Disordered" evidence="1">
    <location>
        <begin position="88"/>
        <end position="145"/>
    </location>
</feature>
<sequence>MSRWKGLSEELDPRVRHLVVCLRRVKDHSGLSMRQLAAKTGYSASSWERYLSGRSLPPREAVEALASVTGEDPVRLLALRDVAAAARTGGRTATAPGESAPAAPETTTGEAGPGTTTTASTETAPETAPRTTTGPATVAPEGPGRRGSVRIAVAAGVVALVLAVSSAVVLVARLAEDGEERAQPPPVSPTAPAGAASVSSAPSYTCRVERIAGRWYAGLSRTRDAILLNGHAGTQVAEAQCLLRRAGYSPGDIDGIYGPLTERAVKRLQKRAGLVVDGIVGPHTWGALRG</sequence>
<dbReference type="Pfam" id="PF13560">
    <property type="entry name" value="HTH_31"/>
    <property type="match status" value="1"/>
</dbReference>
<dbReference type="SUPFAM" id="SSF47413">
    <property type="entry name" value="lambda repressor-like DNA-binding domains"/>
    <property type="match status" value="1"/>
</dbReference>
<evidence type="ECO:0000256" key="1">
    <source>
        <dbReference type="SAM" id="MobiDB-lite"/>
    </source>
</evidence>
<dbReference type="PROSITE" id="PS50943">
    <property type="entry name" value="HTH_CROC1"/>
    <property type="match status" value="1"/>
</dbReference>
<dbReference type="InterPro" id="IPR001387">
    <property type="entry name" value="Cro/C1-type_HTH"/>
</dbReference>
<feature type="region of interest" description="Disordered" evidence="1">
    <location>
        <begin position="178"/>
        <end position="199"/>
    </location>
</feature>
<dbReference type="InterPro" id="IPR036365">
    <property type="entry name" value="PGBD-like_sf"/>
</dbReference>